<dbReference type="NCBIfam" id="NF033631">
    <property type="entry name" value="SLATT_5"/>
    <property type="match status" value="1"/>
</dbReference>
<sequence length="203" mass="22332">MKRTKGARFNASKRLETRDRKRTATTAYASAAVIILTLIPAFLPSPPFIVGAINLTTVAFSLLILASSLLQTSSADPVKADQFQRCALEINSLRRELRGLVDFDEGTVARYSARYDDILRSYNINHDDVDNEKYRLEHPDEFPAFTAEEDKSARRDVNKQKAAFELATSAIISLTAGIAAAAAAAASPFGERLVELVKRLLSQ</sequence>
<keyword evidence="1" id="KW-1133">Transmembrane helix</keyword>
<gene>
    <name evidence="3" type="ORF">F6X38_04275</name>
</gene>
<keyword evidence="1" id="KW-0812">Transmembrane</keyword>
<dbReference type="AlphaFoldDB" id="A0A7V7TYA5"/>
<proteinExistence type="predicted"/>
<evidence type="ECO:0000313" key="3">
    <source>
        <dbReference type="EMBL" id="KAB0682116.1"/>
    </source>
</evidence>
<evidence type="ECO:0000256" key="1">
    <source>
        <dbReference type="SAM" id="Phobius"/>
    </source>
</evidence>
<organism evidence="3 4">
    <name type="scientific">Plantimonas leprariae</name>
    <dbReference type="NCBI Taxonomy" id="2615207"/>
    <lineage>
        <taxon>Bacteria</taxon>
        <taxon>Pseudomonadati</taxon>
        <taxon>Pseudomonadota</taxon>
        <taxon>Alphaproteobacteria</taxon>
        <taxon>Hyphomicrobiales</taxon>
        <taxon>Aurantimonadaceae</taxon>
        <taxon>Plantimonas</taxon>
    </lineage>
</organism>
<feature type="transmembrane region" description="Helical" evidence="1">
    <location>
        <begin position="162"/>
        <end position="186"/>
    </location>
</feature>
<dbReference type="EMBL" id="VZDO01000002">
    <property type="protein sequence ID" value="KAB0682116.1"/>
    <property type="molecule type" value="Genomic_DNA"/>
</dbReference>
<keyword evidence="1" id="KW-0472">Membrane</keyword>
<dbReference type="Pfam" id="PF18160">
    <property type="entry name" value="SLATT_5"/>
    <property type="match status" value="1"/>
</dbReference>
<comment type="caution">
    <text evidence="3">The sequence shown here is derived from an EMBL/GenBank/DDBJ whole genome shotgun (WGS) entry which is preliminary data.</text>
</comment>
<dbReference type="Proteomes" id="UP000432089">
    <property type="component" value="Unassembled WGS sequence"/>
</dbReference>
<feature type="transmembrane region" description="Helical" evidence="1">
    <location>
        <begin position="23"/>
        <end position="43"/>
    </location>
</feature>
<dbReference type="InterPro" id="IPR041115">
    <property type="entry name" value="SLATT_5"/>
</dbReference>
<protein>
    <submittedName>
        <fullName evidence="3">SLATT domain-containing protein</fullName>
    </submittedName>
</protein>
<feature type="transmembrane region" description="Helical" evidence="1">
    <location>
        <begin position="49"/>
        <end position="70"/>
    </location>
</feature>
<accession>A0A7V7TYA5</accession>
<reference evidence="3 4" key="1">
    <citation type="submission" date="2019-09" db="EMBL/GenBank/DDBJ databases">
        <title>YIM 132180 draft genome.</title>
        <authorList>
            <person name="Zhang K."/>
        </authorList>
    </citation>
    <scope>NUCLEOTIDE SEQUENCE [LARGE SCALE GENOMIC DNA]</scope>
    <source>
        <strain evidence="3 4">YIM 132180</strain>
    </source>
</reference>
<evidence type="ECO:0000259" key="2">
    <source>
        <dbReference type="Pfam" id="PF18160"/>
    </source>
</evidence>
<keyword evidence="4" id="KW-1185">Reference proteome</keyword>
<name>A0A7V7TYA5_9HYPH</name>
<evidence type="ECO:0000313" key="4">
    <source>
        <dbReference type="Proteomes" id="UP000432089"/>
    </source>
</evidence>
<feature type="domain" description="SMODS and SLOG-associating 2TM effector" evidence="2">
    <location>
        <begin position="2"/>
        <end position="143"/>
    </location>
</feature>